<dbReference type="Proteomes" id="UP000184386">
    <property type="component" value="Unassembled WGS sequence"/>
</dbReference>
<dbReference type="PROSITE" id="PS51257">
    <property type="entry name" value="PROKAR_LIPOPROTEIN"/>
    <property type="match status" value="1"/>
</dbReference>
<feature type="transmembrane region" description="Helical" evidence="2">
    <location>
        <begin position="6"/>
        <end position="23"/>
    </location>
</feature>
<accession>A0A1M6Q027</accession>
<dbReference type="RefSeq" id="WP_073274975.1">
    <property type="nucleotide sequence ID" value="NZ_FRAC01000009.1"/>
</dbReference>
<dbReference type="AlphaFoldDB" id="A0A1M6Q027"/>
<dbReference type="OrthoDB" id="2056865at2"/>
<feature type="compositionally biased region" description="Low complexity" evidence="1">
    <location>
        <begin position="38"/>
        <end position="52"/>
    </location>
</feature>
<sequence length="209" mass="23783">MKRRIFIYVLLICFNTFLIIGCSKKDKDNSSTLADQPSSNVSENNENTNTESGQLQCKEMIVQREADCFSFKKDEIAREGLLQDIEDLLWIVPRGGAGINETGTDKDISEVPIIKDINKVIHNNYTTDETNNKYTWIRLVCDPYLPKEGENAVKHKDIILYVDPDNVSDAVFGIQNPDKDSQWNITVLPGYGEWLKKEIDILLRIKAGL</sequence>
<protein>
    <recommendedName>
        <fullName evidence="5">Lipoprotein</fullName>
    </recommendedName>
</protein>
<dbReference type="EMBL" id="FRAC01000009">
    <property type="protein sequence ID" value="SHK13595.1"/>
    <property type="molecule type" value="Genomic_DNA"/>
</dbReference>
<evidence type="ECO:0000256" key="1">
    <source>
        <dbReference type="SAM" id="MobiDB-lite"/>
    </source>
</evidence>
<name>A0A1M6Q027_9FIRM</name>
<evidence type="ECO:0000313" key="4">
    <source>
        <dbReference type="Proteomes" id="UP000184386"/>
    </source>
</evidence>
<keyword evidence="2" id="KW-1133">Transmembrane helix</keyword>
<gene>
    <name evidence="3" type="ORF">SAMN02745136_01814</name>
</gene>
<proteinExistence type="predicted"/>
<feature type="region of interest" description="Disordered" evidence="1">
    <location>
        <begin position="27"/>
        <end position="54"/>
    </location>
</feature>
<evidence type="ECO:0000313" key="3">
    <source>
        <dbReference type="EMBL" id="SHK13595.1"/>
    </source>
</evidence>
<keyword evidence="2" id="KW-0812">Transmembrane</keyword>
<reference evidence="3 4" key="1">
    <citation type="submission" date="2016-11" db="EMBL/GenBank/DDBJ databases">
        <authorList>
            <person name="Jaros S."/>
            <person name="Januszkiewicz K."/>
            <person name="Wedrychowicz H."/>
        </authorList>
    </citation>
    <scope>NUCLEOTIDE SEQUENCE [LARGE SCALE GENOMIC DNA]</scope>
    <source>
        <strain evidence="3 4">DSM 15929</strain>
    </source>
</reference>
<keyword evidence="4" id="KW-1185">Reference proteome</keyword>
<keyword evidence="2" id="KW-0472">Membrane</keyword>
<organism evidence="3 4">
    <name type="scientific">Anaerocolumna jejuensis DSM 15929</name>
    <dbReference type="NCBI Taxonomy" id="1121322"/>
    <lineage>
        <taxon>Bacteria</taxon>
        <taxon>Bacillati</taxon>
        <taxon>Bacillota</taxon>
        <taxon>Clostridia</taxon>
        <taxon>Lachnospirales</taxon>
        <taxon>Lachnospiraceae</taxon>
        <taxon>Anaerocolumna</taxon>
    </lineage>
</organism>
<evidence type="ECO:0008006" key="5">
    <source>
        <dbReference type="Google" id="ProtNLM"/>
    </source>
</evidence>
<evidence type="ECO:0000256" key="2">
    <source>
        <dbReference type="SAM" id="Phobius"/>
    </source>
</evidence>